<dbReference type="RefSeq" id="WP_344238166.1">
    <property type="nucleotide sequence ID" value="NZ_BAAAHH010000004.1"/>
</dbReference>
<evidence type="ECO:0000256" key="1">
    <source>
        <dbReference type="ARBA" id="ARBA00008791"/>
    </source>
</evidence>
<keyword evidence="2" id="KW-0812">Transmembrane</keyword>
<gene>
    <name evidence="4" type="ORF">GCM10009550_15010</name>
</gene>
<comment type="caution">
    <text evidence="4">The sequence shown here is derived from an EMBL/GenBank/DDBJ whole genome shotgun (WGS) entry which is preliminary data.</text>
</comment>
<keyword evidence="2" id="KW-1133">Transmembrane helix</keyword>
<dbReference type="Proteomes" id="UP001500665">
    <property type="component" value="Unassembled WGS sequence"/>
</dbReference>
<comment type="similarity">
    <text evidence="1">Belongs to the universal stress protein A family.</text>
</comment>
<evidence type="ECO:0000313" key="5">
    <source>
        <dbReference type="Proteomes" id="UP001500665"/>
    </source>
</evidence>
<feature type="transmembrane region" description="Helical" evidence="2">
    <location>
        <begin position="33"/>
        <end position="51"/>
    </location>
</feature>
<keyword evidence="5" id="KW-1185">Reference proteome</keyword>
<dbReference type="InterPro" id="IPR006015">
    <property type="entry name" value="Universal_stress_UspA"/>
</dbReference>
<evidence type="ECO:0000313" key="4">
    <source>
        <dbReference type="EMBL" id="GAA0943196.1"/>
    </source>
</evidence>
<evidence type="ECO:0000259" key="3">
    <source>
        <dbReference type="Pfam" id="PF00582"/>
    </source>
</evidence>
<dbReference type="Gene3D" id="3.40.50.620">
    <property type="entry name" value="HUPs"/>
    <property type="match status" value="1"/>
</dbReference>
<keyword evidence="2" id="KW-0472">Membrane</keyword>
<dbReference type="PANTHER" id="PTHR46268">
    <property type="entry name" value="STRESS RESPONSE PROTEIN NHAX"/>
    <property type="match status" value="1"/>
</dbReference>
<accession>A0ABN1QIL8</accession>
<feature type="domain" description="UspA" evidence="3">
    <location>
        <begin position="83"/>
        <end position="207"/>
    </location>
</feature>
<dbReference type="EMBL" id="BAAAHH010000004">
    <property type="protein sequence ID" value="GAA0943196.1"/>
    <property type="molecule type" value="Genomic_DNA"/>
</dbReference>
<dbReference type="PANTHER" id="PTHR46268:SF6">
    <property type="entry name" value="UNIVERSAL STRESS PROTEIN UP12"/>
    <property type="match status" value="1"/>
</dbReference>
<reference evidence="4 5" key="1">
    <citation type="journal article" date="2019" name="Int. J. Syst. Evol. Microbiol.">
        <title>The Global Catalogue of Microorganisms (GCM) 10K type strain sequencing project: providing services to taxonomists for standard genome sequencing and annotation.</title>
        <authorList>
            <consortium name="The Broad Institute Genomics Platform"/>
            <consortium name="The Broad Institute Genome Sequencing Center for Infectious Disease"/>
            <person name="Wu L."/>
            <person name="Ma J."/>
        </authorList>
    </citation>
    <scope>NUCLEOTIDE SEQUENCE [LARGE SCALE GENOMIC DNA]</scope>
    <source>
        <strain evidence="4 5">JCM 10696</strain>
    </source>
</reference>
<dbReference type="InterPro" id="IPR014729">
    <property type="entry name" value="Rossmann-like_a/b/a_fold"/>
</dbReference>
<dbReference type="CDD" id="cd00293">
    <property type="entry name" value="USP-like"/>
    <property type="match status" value="1"/>
</dbReference>
<dbReference type="SUPFAM" id="SSF52402">
    <property type="entry name" value="Adenine nucleotide alpha hydrolases-like"/>
    <property type="match status" value="1"/>
</dbReference>
<organism evidence="4 5">
    <name type="scientific">Actinocorallia libanotica</name>
    <dbReference type="NCBI Taxonomy" id="46162"/>
    <lineage>
        <taxon>Bacteria</taxon>
        <taxon>Bacillati</taxon>
        <taxon>Actinomycetota</taxon>
        <taxon>Actinomycetes</taxon>
        <taxon>Streptosporangiales</taxon>
        <taxon>Thermomonosporaceae</taxon>
        <taxon>Actinocorallia</taxon>
    </lineage>
</organism>
<dbReference type="PRINTS" id="PR01438">
    <property type="entry name" value="UNVRSLSTRESS"/>
</dbReference>
<proteinExistence type="inferred from homology"/>
<dbReference type="Pfam" id="PF00582">
    <property type="entry name" value="Usp"/>
    <property type="match status" value="1"/>
</dbReference>
<feature type="transmembrane region" description="Helical" evidence="2">
    <location>
        <begin position="6"/>
        <end position="26"/>
    </location>
</feature>
<evidence type="ECO:0000256" key="2">
    <source>
        <dbReference type="SAM" id="Phobius"/>
    </source>
</evidence>
<name>A0ABN1QIL8_9ACTN</name>
<protein>
    <recommendedName>
        <fullName evidence="3">UspA domain-containing protein</fullName>
    </recommendedName>
</protein>
<dbReference type="InterPro" id="IPR006016">
    <property type="entry name" value="UspA"/>
</dbReference>
<sequence>MDQMTAVILAFAAAWIITGLVTGLWLARRGHSLGWTVVAVVLGPWYVPIALDRVERSPGVATFKRQATDRLGERSVAEPQGLRVLTGFDGSSQSCQAIRDTVALLGPRCGELVIAEAVTYDDADDPTGEAVENAARRLAAAVAETAGAGSVSYQVLFGPPGEALLRFAEAEDVDLLVVGRHGRGMSARLLGNVPAYLVKHATIPVLVANPRADRYRSLHTPVAR</sequence>